<dbReference type="OrthoDB" id="9795675at2"/>
<dbReference type="GO" id="GO:0008484">
    <property type="term" value="F:sulfuric ester hydrolase activity"/>
    <property type="evidence" value="ECO:0007669"/>
    <property type="project" value="TreeGrafter"/>
</dbReference>
<protein>
    <submittedName>
        <fullName evidence="4">Phosphonate monoester hydrolase</fullName>
    </submittedName>
</protein>
<sequence length="523" mass="59328">MGEPRNILFVMADQLRFDFLGCTGHPWMRTPTIDALAARGVRFANAFVQGAVCGPSRMSFYTGRYVLSHGASYNNYPLRPDEWTLGDYLNPLGLRTALAGKTHMKADEAAIRRLGLDPAEGPGRFLAECGFEPWDRDDGLQKLAPFVPDTQYEAWLRGRGYEGVNLWHEVANSVRRGDGGDPSGWLMRNARFPTVAAEEDSETAYMTRRAMDFIDDAGERPWCLHLSYIKPHWPYVAPDPYHRKYGREHVLPGNRSEGEGETHPVVAAFRDHPESIEFRRDECRDTVIPTYMGLIEQIDDHLGRLIDFLDDRGRLADTVIVVTSDHGDYLGDHGLGEKELHFEEALRIPLIVVDPSPAAEGSRGRVIEAMAEAIDLIPTLIELVGGAPAWHRLEGRSLLPFIRGDGAAGWRDAVFAEHDYSLRHARPALGLEPQEAKSWMVRTERWKFVRHPRFRPELYDLENDPSEQIDLGADPGHEDVRSDMQHRLLDWMQARLNRVGITDEAIRQSTGKAWERGYLFGRW</sequence>
<dbReference type="GO" id="GO:0046872">
    <property type="term" value="F:metal ion binding"/>
    <property type="evidence" value="ECO:0007669"/>
    <property type="project" value="UniProtKB-KW"/>
</dbReference>
<dbReference type="RefSeq" id="WP_109792935.1">
    <property type="nucleotide sequence ID" value="NZ_PHIG01000048.1"/>
</dbReference>
<dbReference type="InterPro" id="IPR017850">
    <property type="entry name" value="Alkaline_phosphatase_core_sf"/>
</dbReference>
<keyword evidence="2 4" id="KW-0378">Hydrolase</keyword>
<feature type="domain" description="Sulfatase N-terminal" evidence="3">
    <location>
        <begin position="5"/>
        <end position="385"/>
    </location>
</feature>
<evidence type="ECO:0000313" key="4">
    <source>
        <dbReference type="EMBL" id="PJK28084.1"/>
    </source>
</evidence>
<keyword evidence="5" id="KW-1185">Reference proteome</keyword>
<dbReference type="InterPro" id="IPR000917">
    <property type="entry name" value="Sulfatase_N"/>
</dbReference>
<organism evidence="4 5">
    <name type="scientific">Minwuia thermotolerans</name>
    <dbReference type="NCBI Taxonomy" id="2056226"/>
    <lineage>
        <taxon>Bacteria</taxon>
        <taxon>Pseudomonadati</taxon>
        <taxon>Pseudomonadota</taxon>
        <taxon>Alphaproteobacteria</taxon>
        <taxon>Minwuiales</taxon>
        <taxon>Minwuiaceae</taxon>
        <taxon>Minwuia</taxon>
    </lineage>
</organism>
<reference evidence="4 5" key="1">
    <citation type="submission" date="2017-11" db="EMBL/GenBank/DDBJ databases">
        <title>Draft genome sequence of Rhizobiales bacterium SY3-13.</title>
        <authorList>
            <person name="Sun C."/>
        </authorList>
    </citation>
    <scope>NUCLEOTIDE SEQUENCE [LARGE SCALE GENOMIC DNA]</scope>
    <source>
        <strain evidence="4 5">SY3-13</strain>
    </source>
</reference>
<proteinExistence type="predicted"/>
<evidence type="ECO:0000256" key="2">
    <source>
        <dbReference type="ARBA" id="ARBA00022801"/>
    </source>
</evidence>
<dbReference type="SUPFAM" id="SSF53649">
    <property type="entry name" value="Alkaline phosphatase-like"/>
    <property type="match status" value="1"/>
</dbReference>
<dbReference type="PANTHER" id="PTHR45953">
    <property type="entry name" value="IDURONATE 2-SULFATASE"/>
    <property type="match status" value="1"/>
</dbReference>
<dbReference type="PANTHER" id="PTHR45953:SF1">
    <property type="entry name" value="IDURONATE 2-SULFATASE"/>
    <property type="match status" value="1"/>
</dbReference>
<comment type="caution">
    <text evidence="4">The sequence shown here is derived from an EMBL/GenBank/DDBJ whole genome shotgun (WGS) entry which is preliminary data.</text>
</comment>
<accession>A0A2M9FXA5</accession>
<dbReference type="AlphaFoldDB" id="A0A2M9FXA5"/>
<evidence type="ECO:0000256" key="1">
    <source>
        <dbReference type="ARBA" id="ARBA00022723"/>
    </source>
</evidence>
<dbReference type="Pfam" id="PF00884">
    <property type="entry name" value="Sulfatase"/>
    <property type="match status" value="1"/>
</dbReference>
<dbReference type="EMBL" id="PHIG01000048">
    <property type="protein sequence ID" value="PJK28084.1"/>
    <property type="molecule type" value="Genomic_DNA"/>
</dbReference>
<evidence type="ECO:0000259" key="3">
    <source>
        <dbReference type="Pfam" id="PF00884"/>
    </source>
</evidence>
<evidence type="ECO:0000313" key="5">
    <source>
        <dbReference type="Proteomes" id="UP000229498"/>
    </source>
</evidence>
<gene>
    <name evidence="4" type="ORF">CVT23_18790</name>
</gene>
<keyword evidence="1" id="KW-0479">Metal-binding</keyword>
<dbReference type="GO" id="GO:0005737">
    <property type="term" value="C:cytoplasm"/>
    <property type="evidence" value="ECO:0007669"/>
    <property type="project" value="TreeGrafter"/>
</dbReference>
<name>A0A2M9FXA5_9PROT</name>
<dbReference type="Proteomes" id="UP000229498">
    <property type="component" value="Unassembled WGS sequence"/>
</dbReference>
<dbReference type="Gene3D" id="3.40.720.10">
    <property type="entry name" value="Alkaline Phosphatase, subunit A"/>
    <property type="match status" value="1"/>
</dbReference>